<dbReference type="AlphaFoldDB" id="A0A1G6MKR4"/>
<keyword evidence="1" id="KW-0732">Signal</keyword>
<dbReference type="InterPro" id="IPR005297">
    <property type="entry name" value="Lipoprotein_repeat"/>
</dbReference>
<feature type="chain" id="PRO_5011637496" evidence="1">
    <location>
        <begin position="24"/>
        <end position="159"/>
    </location>
</feature>
<dbReference type="Proteomes" id="UP000199411">
    <property type="component" value="Unassembled WGS sequence"/>
</dbReference>
<dbReference type="GO" id="GO:0043448">
    <property type="term" value="P:alkane catabolic process"/>
    <property type="evidence" value="ECO:0007669"/>
    <property type="project" value="TreeGrafter"/>
</dbReference>
<dbReference type="Pfam" id="PF03640">
    <property type="entry name" value="Lipoprotein_15"/>
    <property type="match status" value="1"/>
</dbReference>
<reference evidence="3" key="1">
    <citation type="submission" date="2016-10" db="EMBL/GenBank/DDBJ databases">
        <authorList>
            <person name="Varghese N."/>
            <person name="Submissions S."/>
        </authorList>
    </citation>
    <scope>NUCLEOTIDE SEQUENCE [LARGE SCALE GENOMIC DNA]</scope>
    <source>
        <strain evidence="3">DSM 8415</strain>
    </source>
</reference>
<accession>A0A1G6MKR4</accession>
<evidence type="ECO:0000256" key="1">
    <source>
        <dbReference type="SAM" id="SignalP"/>
    </source>
</evidence>
<keyword evidence="3" id="KW-1185">Reference proteome</keyword>
<dbReference type="OrthoDB" id="9800666at2"/>
<organism evidence="2 3">
    <name type="scientific">Desulfurella multipotens</name>
    <dbReference type="NCBI Taxonomy" id="79269"/>
    <lineage>
        <taxon>Bacteria</taxon>
        <taxon>Pseudomonadati</taxon>
        <taxon>Campylobacterota</taxon>
        <taxon>Desulfurellia</taxon>
        <taxon>Desulfurellales</taxon>
        <taxon>Desulfurellaceae</taxon>
        <taxon>Desulfurella</taxon>
    </lineage>
</organism>
<keyword evidence="2" id="KW-0449">Lipoprotein</keyword>
<proteinExistence type="predicted"/>
<dbReference type="RefSeq" id="WP_092128655.1">
    <property type="nucleotide sequence ID" value="NZ_FMYU01000006.1"/>
</dbReference>
<dbReference type="PANTHER" id="PTHR39335">
    <property type="entry name" value="BLL4220 PROTEIN"/>
    <property type="match status" value="1"/>
</dbReference>
<gene>
    <name evidence="2" type="ORF">SAMN05660835_01022</name>
</gene>
<dbReference type="EMBL" id="FMYU01000006">
    <property type="protein sequence ID" value="SDC56061.1"/>
    <property type="molecule type" value="Genomic_DNA"/>
</dbReference>
<dbReference type="PANTHER" id="PTHR39335:SF1">
    <property type="entry name" value="BLL4220 PROTEIN"/>
    <property type="match status" value="1"/>
</dbReference>
<evidence type="ECO:0000313" key="2">
    <source>
        <dbReference type="EMBL" id="SDC56061.1"/>
    </source>
</evidence>
<sequence>MKLKYFIAGIGFFTFLGLNNAFATNFSGLKVEGDCSIVTTFTVNIAKKPEIGTYLVGPTGMTLYYLENETDNNIKCKNEVCLSKWPIFYEKELFIPRMLKSKDFKVFKRPDGKLQISYDNKPLYYFEGDKKPGDTFGNNLKTPVGIWHIIKVKIPMSQE</sequence>
<feature type="signal peptide" evidence="1">
    <location>
        <begin position="1"/>
        <end position="23"/>
    </location>
</feature>
<protein>
    <submittedName>
        <fullName evidence="2">Predicted lipoprotein with conserved Yx(FWY)xxD motif</fullName>
    </submittedName>
</protein>
<evidence type="ECO:0000313" key="3">
    <source>
        <dbReference type="Proteomes" id="UP000199411"/>
    </source>
</evidence>
<name>A0A1G6MKR4_9BACT</name>